<evidence type="ECO:0000313" key="2">
    <source>
        <dbReference type="Proteomes" id="UP000032900"/>
    </source>
</evidence>
<dbReference type="GO" id="GO:0005524">
    <property type="term" value="F:ATP binding"/>
    <property type="evidence" value="ECO:0007669"/>
    <property type="project" value="UniProtKB-KW"/>
</dbReference>
<keyword evidence="1" id="KW-0547">Nucleotide-binding</keyword>
<evidence type="ECO:0000313" key="1">
    <source>
        <dbReference type="EMBL" id="GAO30466.1"/>
    </source>
</evidence>
<protein>
    <submittedName>
        <fullName evidence="1">Polysaccharide ABC transporter, ATP-binding protein</fullName>
    </submittedName>
</protein>
<keyword evidence="2" id="KW-1185">Reference proteome</keyword>
<dbReference type="STRING" id="1236989.JCM15548_12736"/>
<organism evidence="1 2">
    <name type="scientific">Geofilum rubicundum JCM 15548</name>
    <dbReference type="NCBI Taxonomy" id="1236989"/>
    <lineage>
        <taxon>Bacteria</taxon>
        <taxon>Pseudomonadati</taxon>
        <taxon>Bacteroidota</taxon>
        <taxon>Bacteroidia</taxon>
        <taxon>Marinilabiliales</taxon>
        <taxon>Marinilabiliaceae</taxon>
        <taxon>Geofilum</taxon>
    </lineage>
</organism>
<dbReference type="PANTHER" id="PTHR46743:SF2">
    <property type="entry name" value="TEICHOIC ACIDS EXPORT ATP-BINDING PROTEIN TAGH"/>
    <property type="match status" value="1"/>
</dbReference>
<proteinExistence type="predicted"/>
<dbReference type="EMBL" id="BAZW01000023">
    <property type="protein sequence ID" value="GAO30466.1"/>
    <property type="molecule type" value="Genomic_DNA"/>
</dbReference>
<name>A0A0E9LZB8_9BACT</name>
<dbReference type="PANTHER" id="PTHR46743">
    <property type="entry name" value="TEICHOIC ACIDS EXPORT ATP-BINDING PROTEIN TAGH"/>
    <property type="match status" value="1"/>
</dbReference>
<dbReference type="InterPro" id="IPR050683">
    <property type="entry name" value="Bact_Polysacc_Export_ATP-bd"/>
</dbReference>
<gene>
    <name evidence="1" type="ORF">JCM15548_12736</name>
</gene>
<dbReference type="InterPro" id="IPR027417">
    <property type="entry name" value="P-loop_NTPase"/>
</dbReference>
<comment type="caution">
    <text evidence="1">The sequence shown here is derived from an EMBL/GenBank/DDBJ whole genome shotgun (WGS) entry which is preliminary data.</text>
</comment>
<dbReference type="Gene3D" id="3.40.50.300">
    <property type="entry name" value="P-loop containing nucleotide triphosphate hydrolases"/>
    <property type="match status" value="1"/>
</dbReference>
<reference evidence="1 2" key="1">
    <citation type="journal article" date="2015" name="Microbes Environ.">
        <title>Distribution and evolution of nitrogen fixation genes in the phylum bacteroidetes.</title>
        <authorList>
            <person name="Inoue J."/>
            <person name="Oshima K."/>
            <person name="Suda W."/>
            <person name="Sakamoto M."/>
            <person name="Iino T."/>
            <person name="Noda S."/>
            <person name="Hongoh Y."/>
            <person name="Hattori M."/>
            <person name="Ohkuma M."/>
        </authorList>
    </citation>
    <scope>NUCLEOTIDE SEQUENCE [LARGE SCALE GENOMIC DNA]</scope>
    <source>
        <strain evidence="1">JCM 15548</strain>
    </source>
</reference>
<dbReference type="Proteomes" id="UP000032900">
    <property type="component" value="Unassembled WGS sequence"/>
</dbReference>
<sequence>MQDVSTNDGRTVLFVSHNMGSVQQLCQKGIILANGLISFQGEIDKTIKNYLDSQEFDSLSSEKKFTLDPAKDFQLAYAKLFNNNNEVKSVFECDEDIRILLEFQNSGSFPGLTGYLEILSKHNNTPILVSDSNDILMHKLGELPSGTPKVEIKIPRRTLGIGTYTVYFNFTNRHSNISVNIDTPAHILSFTLNDNSTTRGNSRKGYISTLLDWKILD</sequence>
<dbReference type="SUPFAM" id="SSF52540">
    <property type="entry name" value="P-loop containing nucleoside triphosphate hydrolases"/>
    <property type="match status" value="1"/>
</dbReference>
<dbReference type="AlphaFoldDB" id="A0A0E9LZB8"/>
<accession>A0A0E9LZB8</accession>
<keyword evidence="1" id="KW-0067">ATP-binding</keyword>